<gene>
    <name evidence="2" type="ORF">KFE25_003636</name>
</gene>
<dbReference type="AlphaFoldDB" id="A0A8J5XCG2"/>
<feature type="region of interest" description="Disordered" evidence="1">
    <location>
        <begin position="901"/>
        <end position="928"/>
    </location>
</feature>
<feature type="region of interest" description="Disordered" evidence="1">
    <location>
        <begin position="1"/>
        <end position="26"/>
    </location>
</feature>
<feature type="region of interest" description="Disordered" evidence="1">
    <location>
        <begin position="864"/>
        <end position="883"/>
    </location>
</feature>
<feature type="compositionally biased region" description="Basic and acidic residues" evidence="1">
    <location>
        <begin position="382"/>
        <end position="391"/>
    </location>
</feature>
<dbReference type="OMA" id="EDDRWRC"/>
<name>A0A8J5XCG2_DIALT</name>
<organism evidence="2 3">
    <name type="scientific">Diacronema lutheri</name>
    <name type="common">Unicellular marine alga</name>
    <name type="synonym">Monochrysis lutheri</name>
    <dbReference type="NCBI Taxonomy" id="2081491"/>
    <lineage>
        <taxon>Eukaryota</taxon>
        <taxon>Haptista</taxon>
        <taxon>Haptophyta</taxon>
        <taxon>Pavlovophyceae</taxon>
        <taxon>Pavlovales</taxon>
        <taxon>Pavlovaceae</taxon>
        <taxon>Diacronema</taxon>
    </lineage>
</organism>
<feature type="region of interest" description="Disordered" evidence="1">
    <location>
        <begin position="374"/>
        <end position="406"/>
    </location>
</feature>
<reference evidence="2" key="1">
    <citation type="submission" date="2021-05" db="EMBL/GenBank/DDBJ databases">
        <title>The genome of the haptophyte Pavlova lutheri (Diacronema luteri, Pavlovales) - a model for lipid biosynthesis in eukaryotic algae.</title>
        <authorList>
            <person name="Hulatt C.J."/>
            <person name="Posewitz M.C."/>
        </authorList>
    </citation>
    <scope>NUCLEOTIDE SEQUENCE</scope>
    <source>
        <strain evidence="2">NIVA-4/92</strain>
    </source>
</reference>
<feature type="region of interest" description="Disordered" evidence="1">
    <location>
        <begin position="638"/>
        <end position="699"/>
    </location>
</feature>
<feature type="region of interest" description="Disordered" evidence="1">
    <location>
        <begin position="759"/>
        <end position="798"/>
    </location>
</feature>
<feature type="compositionally biased region" description="Basic and acidic residues" evidence="1">
    <location>
        <begin position="671"/>
        <end position="687"/>
    </location>
</feature>
<feature type="compositionally biased region" description="Basic and acidic residues" evidence="1">
    <location>
        <begin position="8"/>
        <end position="19"/>
    </location>
</feature>
<feature type="compositionally biased region" description="Low complexity" evidence="1">
    <location>
        <begin position="182"/>
        <end position="200"/>
    </location>
</feature>
<feature type="compositionally biased region" description="Polar residues" evidence="1">
    <location>
        <begin position="659"/>
        <end position="669"/>
    </location>
</feature>
<dbReference type="Pfam" id="PF13913">
    <property type="entry name" value="zf-C2HC_2"/>
    <property type="match status" value="1"/>
</dbReference>
<keyword evidence="3" id="KW-1185">Reference proteome</keyword>
<feature type="region of interest" description="Disordered" evidence="1">
    <location>
        <begin position="318"/>
        <end position="340"/>
    </location>
</feature>
<evidence type="ECO:0000313" key="3">
    <source>
        <dbReference type="Proteomes" id="UP000751190"/>
    </source>
</evidence>
<feature type="compositionally biased region" description="Acidic residues" evidence="1">
    <location>
        <begin position="642"/>
        <end position="655"/>
    </location>
</feature>
<evidence type="ECO:0000256" key="1">
    <source>
        <dbReference type="SAM" id="MobiDB-lite"/>
    </source>
</evidence>
<dbReference type="EMBL" id="JAGTXO010000028">
    <property type="protein sequence ID" value="KAG8461067.1"/>
    <property type="molecule type" value="Genomic_DNA"/>
</dbReference>
<dbReference type="Proteomes" id="UP000751190">
    <property type="component" value="Unassembled WGS sequence"/>
</dbReference>
<evidence type="ECO:0000313" key="2">
    <source>
        <dbReference type="EMBL" id="KAG8461067.1"/>
    </source>
</evidence>
<proteinExistence type="predicted"/>
<feature type="compositionally biased region" description="Low complexity" evidence="1">
    <location>
        <begin position="397"/>
        <end position="406"/>
    </location>
</feature>
<feature type="compositionally biased region" description="Gly residues" evidence="1">
    <location>
        <begin position="874"/>
        <end position="883"/>
    </location>
</feature>
<sequence>MAGGFDRGWAEEDARRSDVDEPSGADAELCPCWRCKRLFAAYRLERHEHACSLAARPRARWDGERHRWHDTDNAPFVRLRRERAERKSSEQLASEVARELRRRRESLRAWRADSAITRREMRAHRFTFRAQLAVCADGQGSGTRGGTDSTLATRAHKLDQCVVLEPACARALGSPSSPPARPASAEPRSARASGAHGGHAFLLARSGGGAAAARRDPHRSPRASVERSPPLVSPPPASELAAAGGGESAARRSGGFGRQEGAAMLPERSRHSADSPLPPPPPPQPAASTRRSDVREDAGEEALTFQNGAAHEQIPAFSPRGSARAPLSQLARPHTADDGARVECPHCARKFSMAAAERHVPVCARALHRAARAAPSSAHARAPHEAAEPRAARARRASAGTVRGSAGARRPVAEAMSGQVASLAALGACAARGAHAALGSPRAPARARCAERGGGHGATCGATCGAAAGSTSARLGTQAAAGRAAAERPRAQSAGRIRPAWGPTVTLPLFAEPEPARATQSAPLDAQDVGAARGAQAQASQLPAPGAAAVQRHFGGADALAAPVGRVEGARALGGELRGGSLRGGRGGAAAAASSALRQMAEAAIEAEAEAEAKAEVEARAEAEAEAGAVAVARAQTAAAEVETDAEAEADADTDVDSHSQGAHSQGVSDTRARARGAREPATEAHARARLHAQPSRSGALSARASKGCVGASSVCEPSVCKQTATAPAASLRRALSAGRVRSRPPPAAMQPWVAEHAEGGAKARVQPLSLRSPRAGVPPRAARPRGGPPPPAADGAAMAAEVTTGYVACARADAGAMGVARASDGGDEGSARRGAASLTVASMTVAQLRARGSSAAARVPGVAGEHAEPSMGVGAGGTTGGGHTGRDGVAPLGVPDAPTAHTAHTAHTRQLRVASPTSPRGAQASARARARARSAGVASRVRARDSVVAADAWRAPARGLCGACVGAGANGAEPPAEHGRDLTIASAHNAAAATLPPPRVAGIADAAAPPGTVVTAMRNFFAGRSTAQPVEGAEPKPSPALHASVSSLPRPRLVSARAVEQTGARDALSDAWDRGRIAERVADTAAVRRSAPEIVADVAPGMLLAAEGAAKFGWRRESYISRAQSPLMARKPPPPPAAAAALAMAARRTAEAGAR</sequence>
<accession>A0A8J5XCG2</accession>
<feature type="region of interest" description="Disordered" evidence="1">
    <location>
        <begin position="171"/>
        <end position="298"/>
    </location>
</feature>
<dbReference type="OrthoDB" id="10255185at2759"/>
<protein>
    <submittedName>
        <fullName evidence="2">Uncharacterized protein</fullName>
    </submittedName>
</protein>
<feature type="compositionally biased region" description="Pro residues" evidence="1">
    <location>
        <begin position="276"/>
        <end position="285"/>
    </location>
</feature>
<comment type="caution">
    <text evidence="2">The sequence shown here is derived from an EMBL/GenBank/DDBJ whole genome shotgun (WGS) entry which is preliminary data.</text>
</comment>